<dbReference type="GO" id="GO:0016604">
    <property type="term" value="C:nuclear body"/>
    <property type="evidence" value="ECO:0007669"/>
    <property type="project" value="TreeGrafter"/>
</dbReference>
<evidence type="ECO:0000256" key="1">
    <source>
        <dbReference type="SAM" id="Coils"/>
    </source>
</evidence>
<name>A0A6P8WKU7_DROAB</name>
<feature type="region of interest" description="Disordered" evidence="2">
    <location>
        <begin position="134"/>
        <end position="164"/>
    </location>
</feature>
<proteinExistence type="predicted"/>
<feature type="coiled-coil region" evidence="1">
    <location>
        <begin position="227"/>
        <end position="254"/>
    </location>
</feature>
<accession>A0A6P8WKU7</accession>
<reference evidence="5" key="1">
    <citation type="submission" date="2025-08" db="UniProtKB">
        <authorList>
            <consortium name="RefSeq"/>
        </authorList>
    </citation>
    <scope>IDENTIFICATION</scope>
    <source>
        <strain evidence="5">15112-1751.03</strain>
        <tissue evidence="5">Whole Adult</tissue>
    </source>
</reference>
<dbReference type="PANTHER" id="PTHR22666">
    <property type="entry name" value="MYB_SANT-LIKE DNA-BINDING DOMAIN-CONTAINING PROTEIN 1"/>
    <property type="match status" value="1"/>
</dbReference>
<dbReference type="InterPro" id="IPR026095">
    <property type="entry name" value="Myb/SANT-like_DNA-bd_dom_prot"/>
</dbReference>
<evidence type="ECO:0000259" key="3">
    <source>
        <dbReference type="Pfam" id="PF13837"/>
    </source>
</evidence>
<dbReference type="OrthoDB" id="691673at2759"/>
<dbReference type="Proteomes" id="UP000515160">
    <property type="component" value="Chromosome 2L"/>
</dbReference>
<dbReference type="Pfam" id="PF13837">
    <property type="entry name" value="Myb_DNA-bind_4"/>
    <property type="match status" value="1"/>
</dbReference>
<feature type="region of interest" description="Disordered" evidence="2">
    <location>
        <begin position="205"/>
        <end position="224"/>
    </location>
</feature>
<dbReference type="GO" id="GO:0045893">
    <property type="term" value="P:positive regulation of DNA-templated transcription"/>
    <property type="evidence" value="ECO:0007669"/>
    <property type="project" value="TreeGrafter"/>
</dbReference>
<sequence>MAHFDIPQCGHYTTMQKRKNEKELKHVGSRFDWSQEPTKMFLELWEENIPNLRAGKKRAQVHKEIALKMHMYKARTTEIKSKMDNMVKKYKKEMLEHHLKGEQSSWEYFDQVHNILKETKYHNVWSTEKFDFSPLEDSDTDDSNDSAIWPIGDNETSKKAKTSTAEIFEPETFEETASVKSELTFTSPERPVSINSYLTFASAEEEEEYNNVTAATSEFEPESDRRLAIEEAKLAIQREELKLMKNMADELSALHREFLKEYKN</sequence>
<gene>
    <name evidence="5" type="primary">LOC117565060</name>
</gene>
<dbReference type="AlphaFoldDB" id="A0A6P8WKU7"/>
<evidence type="ECO:0000256" key="2">
    <source>
        <dbReference type="SAM" id="MobiDB-lite"/>
    </source>
</evidence>
<dbReference type="GeneID" id="117565060"/>
<dbReference type="PANTHER" id="PTHR22666:SF3">
    <property type="entry name" value="MYB_SANT-LIKE DNA-BINDING DOMAIN-CONTAINING PROTEIN 1"/>
    <property type="match status" value="1"/>
</dbReference>
<evidence type="ECO:0000313" key="5">
    <source>
        <dbReference type="RefSeq" id="XP_034099898.1"/>
    </source>
</evidence>
<dbReference type="InterPro" id="IPR044822">
    <property type="entry name" value="Myb_DNA-bind_4"/>
</dbReference>
<feature type="compositionally biased region" description="Acidic residues" evidence="2">
    <location>
        <begin position="134"/>
        <end position="144"/>
    </location>
</feature>
<feature type="domain" description="Myb/SANT-like DNA-binding" evidence="3">
    <location>
        <begin position="31"/>
        <end position="115"/>
    </location>
</feature>
<protein>
    <submittedName>
        <fullName evidence="5">Uncharacterized protein LOC117565060</fullName>
    </submittedName>
</protein>
<keyword evidence="4" id="KW-1185">Reference proteome</keyword>
<dbReference type="RefSeq" id="XP_034099898.1">
    <property type="nucleotide sequence ID" value="XM_034244007.2"/>
</dbReference>
<dbReference type="Gene3D" id="1.10.10.60">
    <property type="entry name" value="Homeodomain-like"/>
    <property type="match status" value="1"/>
</dbReference>
<organism evidence="4 5">
    <name type="scientific">Drosophila albomicans</name>
    <name type="common">Fruit fly</name>
    <dbReference type="NCBI Taxonomy" id="7291"/>
    <lineage>
        <taxon>Eukaryota</taxon>
        <taxon>Metazoa</taxon>
        <taxon>Ecdysozoa</taxon>
        <taxon>Arthropoda</taxon>
        <taxon>Hexapoda</taxon>
        <taxon>Insecta</taxon>
        <taxon>Pterygota</taxon>
        <taxon>Neoptera</taxon>
        <taxon>Endopterygota</taxon>
        <taxon>Diptera</taxon>
        <taxon>Brachycera</taxon>
        <taxon>Muscomorpha</taxon>
        <taxon>Ephydroidea</taxon>
        <taxon>Drosophilidae</taxon>
        <taxon>Drosophila</taxon>
    </lineage>
</organism>
<keyword evidence="1" id="KW-0175">Coiled coil</keyword>
<evidence type="ECO:0000313" key="4">
    <source>
        <dbReference type="Proteomes" id="UP000515160"/>
    </source>
</evidence>